<dbReference type="FunFam" id="3.40.630.10:FF:000040">
    <property type="entry name" value="zinc carboxypeptidase"/>
    <property type="match status" value="1"/>
</dbReference>
<evidence type="ECO:0000256" key="1">
    <source>
        <dbReference type="ARBA" id="ARBA00001947"/>
    </source>
</evidence>
<evidence type="ECO:0000256" key="4">
    <source>
        <dbReference type="ARBA" id="ARBA00022525"/>
    </source>
</evidence>
<keyword evidence="10" id="KW-0862">Zinc</keyword>
<feature type="domain" description="Peptidase M14" evidence="16">
    <location>
        <begin position="153"/>
        <end position="450"/>
    </location>
</feature>
<evidence type="ECO:0000256" key="11">
    <source>
        <dbReference type="ARBA" id="ARBA00023049"/>
    </source>
</evidence>
<dbReference type="PANTHER" id="PTHR11705:SF91">
    <property type="entry name" value="FI01817P-RELATED"/>
    <property type="match status" value="1"/>
</dbReference>
<keyword evidence="9" id="KW-0378">Hydrolase</keyword>
<dbReference type="SUPFAM" id="SSF53187">
    <property type="entry name" value="Zn-dependent exopeptidases"/>
    <property type="match status" value="1"/>
</dbReference>
<dbReference type="GO" id="GO:0008270">
    <property type="term" value="F:zinc ion binding"/>
    <property type="evidence" value="ECO:0007669"/>
    <property type="project" value="InterPro"/>
</dbReference>
<dbReference type="PROSITE" id="PS52035">
    <property type="entry name" value="PEPTIDASE_M14"/>
    <property type="match status" value="1"/>
</dbReference>
<dbReference type="PROSITE" id="PS00132">
    <property type="entry name" value="CARBOXYPEPT_ZN_1"/>
    <property type="match status" value="1"/>
</dbReference>
<reference evidence="18" key="1">
    <citation type="submission" date="2025-08" db="UniProtKB">
        <authorList>
            <consortium name="RefSeq"/>
        </authorList>
    </citation>
    <scope>IDENTIFICATION</scope>
</reference>
<evidence type="ECO:0000256" key="12">
    <source>
        <dbReference type="ARBA" id="ARBA00023157"/>
    </source>
</evidence>
<keyword evidence="5 18" id="KW-0121">Carboxypeptidase</keyword>
<comment type="function">
    <text evidence="13">Involved in the digestion of the blood meal.</text>
</comment>
<dbReference type="PRINTS" id="PR00765">
    <property type="entry name" value="CRBOXYPTASEA"/>
</dbReference>
<evidence type="ECO:0000256" key="9">
    <source>
        <dbReference type="ARBA" id="ARBA00022801"/>
    </source>
</evidence>
<evidence type="ECO:0000256" key="14">
    <source>
        <dbReference type="PROSITE-ProRule" id="PRU01379"/>
    </source>
</evidence>
<evidence type="ECO:0000256" key="7">
    <source>
        <dbReference type="ARBA" id="ARBA00022723"/>
    </source>
</evidence>
<gene>
    <name evidence="18" type="primary">LOC100908542</name>
</gene>
<dbReference type="SMART" id="SM00631">
    <property type="entry name" value="Zn_pept"/>
    <property type="match status" value="1"/>
</dbReference>
<dbReference type="GO" id="GO:0005615">
    <property type="term" value="C:extracellular space"/>
    <property type="evidence" value="ECO:0007669"/>
    <property type="project" value="TreeGrafter"/>
</dbReference>
<evidence type="ECO:0000313" key="17">
    <source>
        <dbReference type="Proteomes" id="UP000694867"/>
    </source>
</evidence>
<dbReference type="PANTHER" id="PTHR11705">
    <property type="entry name" value="PROTEASE FAMILY M14 CARBOXYPEPTIDASE A,B"/>
    <property type="match status" value="1"/>
</dbReference>
<evidence type="ECO:0000256" key="8">
    <source>
        <dbReference type="ARBA" id="ARBA00022729"/>
    </source>
</evidence>
<keyword evidence="17" id="KW-1185">Reference proteome</keyword>
<dbReference type="Proteomes" id="UP000694867">
    <property type="component" value="Unplaced"/>
</dbReference>
<dbReference type="InterPro" id="IPR000834">
    <property type="entry name" value="Peptidase_M14"/>
</dbReference>
<evidence type="ECO:0000256" key="10">
    <source>
        <dbReference type="ARBA" id="ARBA00022833"/>
    </source>
</evidence>
<keyword evidence="11" id="KW-0482">Metalloprotease</keyword>
<name>A0AAJ6QPV6_9ACAR</name>
<dbReference type="GO" id="GO:0006508">
    <property type="term" value="P:proteolysis"/>
    <property type="evidence" value="ECO:0007669"/>
    <property type="project" value="UniProtKB-KW"/>
</dbReference>
<keyword evidence="6" id="KW-0645">Protease</keyword>
<dbReference type="AlphaFoldDB" id="A0AAJ6QPV6"/>
<dbReference type="InterPro" id="IPR057246">
    <property type="entry name" value="CARBOXYPEPT_ZN_1"/>
</dbReference>
<dbReference type="InterPro" id="IPR036990">
    <property type="entry name" value="M14A-like_propep"/>
</dbReference>
<dbReference type="InterPro" id="IPR003146">
    <property type="entry name" value="M14A_act_pep"/>
</dbReference>
<evidence type="ECO:0000256" key="2">
    <source>
        <dbReference type="ARBA" id="ARBA00004613"/>
    </source>
</evidence>
<dbReference type="Gene3D" id="3.30.70.340">
    <property type="entry name" value="Metallocarboxypeptidase-like"/>
    <property type="match status" value="1"/>
</dbReference>
<evidence type="ECO:0000313" key="18">
    <source>
        <dbReference type="RefSeq" id="XP_003740143.1"/>
    </source>
</evidence>
<organism evidence="17 18">
    <name type="scientific">Galendromus occidentalis</name>
    <name type="common">western predatory mite</name>
    <dbReference type="NCBI Taxonomy" id="34638"/>
    <lineage>
        <taxon>Eukaryota</taxon>
        <taxon>Metazoa</taxon>
        <taxon>Ecdysozoa</taxon>
        <taxon>Arthropoda</taxon>
        <taxon>Chelicerata</taxon>
        <taxon>Arachnida</taxon>
        <taxon>Acari</taxon>
        <taxon>Parasitiformes</taxon>
        <taxon>Mesostigmata</taxon>
        <taxon>Gamasina</taxon>
        <taxon>Phytoseioidea</taxon>
        <taxon>Phytoseiidae</taxon>
        <taxon>Typhlodrominae</taxon>
        <taxon>Galendromus</taxon>
    </lineage>
</organism>
<evidence type="ECO:0000256" key="5">
    <source>
        <dbReference type="ARBA" id="ARBA00022645"/>
    </source>
</evidence>
<protein>
    <submittedName>
        <fullName evidence="18">Carboxypeptidase B</fullName>
    </submittedName>
</protein>
<dbReference type="Pfam" id="PF02244">
    <property type="entry name" value="Propep_M14"/>
    <property type="match status" value="1"/>
</dbReference>
<keyword evidence="8 15" id="KW-0732">Signal</keyword>
<keyword evidence="12" id="KW-1015">Disulfide bond</keyword>
<evidence type="ECO:0000256" key="15">
    <source>
        <dbReference type="SAM" id="SignalP"/>
    </source>
</evidence>
<feature type="chain" id="PRO_5042459771" evidence="15">
    <location>
        <begin position="17"/>
        <end position="467"/>
    </location>
</feature>
<dbReference type="RefSeq" id="XP_003740143.1">
    <property type="nucleotide sequence ID" value="XM_003740095.1"/>
</dbReference>
<evidence type="ECO:0000256" key="13">
    <source>
        <dbReference type="ARBA" id="ARBA00057299"/>
    </source>
</evidence>
<feature type="signal peptide" evidence="15">
    <location>
        <begin position="1"/>
        <end position="16"/>
    </location>
</feature>
<evidence type="ECO:0000256" key="3">
    <source>
        <dbReference type="ARBA" id="ARBA00005988"/>
    </source>
</evidence>
<proteinExistence type="inferred from homology"/>
<dbReference type="Pfam" id="PF00246">
    <property type="entry name" value="Peptidase_M14"/>
    <property type="match status" value="1"/>
</dbReference>
<dbReference type="Gene3D" id="3.40.630.10">
    <property type="entry name" value="Zn peptidases"/>
    <property type="match status" value="1"/>
</dbReference>
<sequence>MARFLLIFVFHATVFSEQVFVEESDVLLDSTPDEVADTNEDIVRYDGHHLLRVRITSEKQLELLKSLLLLSEAANDGGNEVDFWDEPLERNQEILLRIAPSRISELEDVLQRADVPHSTLTNNLQKWIDREARENDAHEDGLGLRDGDFNLGMYHTLKEINESLITLHQTHPNNTRLLVLGKTSEGRQITGIRIGTGQPDRPAIFIDGGMHAREWISPATVMYLTHRLLENQEENPSTSNLTKKVDWYIFPVVNPDGYEYSWASNRLWRKNRRRTIRFSRFCRGVDPNRNFGVHFGRRGSSANPCAENFAGLTPFSEKESQAIRTGINRLSGRLLVYLNVHSYSQVVMSPYGYTTTKPAAHEDQLAAMKVFVEGLADQFNVTYKYGPAAETMYHTSGAAIDWAHDEAKVKYPMVIELRDKGRFGFILPNEFIIPSGMEMVEGMKRLVDYLDEKGELSVNDIQVSAQW</sequence>
<comment type="similarity">
    <text evidence="3 14">Belongs to the peptidase M14 family.</text>
</comment>
<accession>A0AAJ6QPV6</accession>
<evidence type="ECO:0000256" key="6">
    <source>
        <dbReference type="ARBA" id="ARBA00022670"/>
    </source>
</evidence>
<dbReference type="SUPFAM" id="SSF54897">
    <property type="entry name" value="Protease propeptides/inhibitors"/>
    <property type="match status" value="1"/>
</dbReference>
<comment type="subcellular location">
    <subcellularLocation>
        <location evidence="2">Secreted</location>
    </subcellularLocation>
</comment>
<dbReference type="CDD" id="cd03860">
    <property type="entry name" value="M14_CP_A-B_like"/>
    <property type="match status" value="1"/>
</dbReference>
<dbReference type="GO" id="GO:0004181">
    <property type="term" value="F:metallocarboxypeptidase activity"/>
    <property type="evidence" value="ECO:0007669"/>
    <property type="project" value="InterPro"/>
</dbReference>
<keyword evidence="4" id="KW-0964">Secreted</keyword>
<dbReference type="GeneID" id="100908542"/>
<comment type="cofactor">
    <cofactor evidence="1">
        <name>Zn(2+)</name>
        <dbReference type="ChEBI" id="CHEBI:29105"/>
    </cofactor>
</comment>
<dbReference type="KEGG" id="goe:100908542"/>
<feature type="active site" description="Proton donor/acceptor" evidence="14">
    <location>
        <position position="416"/>
    </location>
</feature>
<evidence type="ECO:0000259" key="16">
    <source>
        <dbReference type="PROSITE" id="PS52035"/>
    </source>
</evidence>
<keyword evidence="7" id="KW-0479">Metal-binding</keyword>